<dbReference type="OMA" id="PLYIMME"/>
<feature type="coiled-coil region" evidence="1">
    <location>
        <begin position="401"/>
        <end position="442"/>
    </location>
</feature>
<organism evidence="3 4">
    <name type="scientific">Giardia intestinalis (strain P15)</name>
    <name type="common">Giardia lamblia</name>
    <dbReference type="NCBI Taxonomy" id="658858"/>
    <lineage>
        <taxon>Eukaryota</taxon>
        <taxon>Metamonada</taxon>
        <taxon>Diplomonadida</taxon>
        <taxon>Hexamitidae</taxon>
        <taxon>Giardiinae</taxon>
        <taxon>Giardia</taxon>
    </lineage>
</organism>
<feature type="region of interest" description="Disordered" evidence="2">
    <location>
        <begin position="557"/>
        <end position="645"/>
    </location>
</feature>
<feature type="region of interest" description="Disordered" evidence="2">
    <location>
        <begin position="1428"/>
        <end position="1453"/>
    </location>
</feature>
<name>E1F3K6_GIAIA</name>
<protein>
    <recommendedName>
        <fullName evidence="5">Chromosome segregation protein SMC</fullName>
    </recommendedName>
</protein>
<dbReference type="Proteomes" id="UP000008974">
    <property type="component" value="Unassembled WGS sequence"/>
</dbReference>
<evidence type="ECO:0000256" key="1">
    <source>
        <dbReference type="SAM" id="Coils"/>
    </source>
</evidence>
<dbReference type="EMBL" id="ACVC01000157">
    <property type="protein sequence ID" value="EFO62950.1"/>
    <property type="molecule type" value="Genomic_DNA"/>
</dbReference>
<keyword evidence="1" id="KW-0175">Coiled coil</keyword>
<reference evidence="3 4" key="1">
    <citation type="journal article" date="2010" name="BMC Genomics">
        <title>Genome analysis and comparative genomics of a Giardia intestinalis assemblage E isolate.</title>
        <authorList>
            <person name="Jerlstrom-Hultqvist J."/>
            <person name="Franzen O."/>
            <person name="Ankarklev J."/>
            <person name="Xu F."/>
            <person name="Nohynkova E."/>
            <person name="Andersson J.O."/>
            <person name="Svard S.G."/>
            <person name="Andersson B."/>
        </authorList>
    </citation>
    <scope>NUCLEOTIDE SEQUENCE [LARGE SCALE GENOMIC DNA]</scope>
    <source>
        <strain evidence="3 4">P15</strain>
    </source>
</reference>
<feature type="compositionally biased region" description="Basic and acidic residues" evidence="2">
    <location>
        <begin position="587"/>
        <end position="601"/>
    </location>
</feature>
<feature type="compositionally biased region" description="Basic and acidic residues" evidence="2">
    <location>
        <begin position="995"/>
        <end position="1027"/>
    </location>
</feature>
<dbReference type="VEuPathDB" id="GiardiaDB:GLP15_3420"/>
<feature type="region of interest" description="Disordered" evidence="2">
    <location>
        <begin position="995"/>
        <end position="1035"/>
    </location>
</feature>
<evidence type="ECO:0000256" key="2">
    <source>
        <dbReference type="SAM" id="MobiDB-lite"/>
    </source>
</evidence>
<dbReference type="OrthoDB" id="10306356at2759"/>
<accession>E1F3K6</accession>
<feature type="coiled-coil region" evidence="1">
    <location>
        <begin position="109"/>
        <end position="179"/>
    </location>
</feature>
<feature type="compositionally biased region" description="Polar residues" evidence="2">
    <location>
        <begin position="557"/>
        <end position="573"/>
    </location>
</feature>
<evidence type="ECO:0008006" key="5">
    <source>
        <dbReference type="Google" id="ProtNLM"/>
    </source>
</evidence>
<feature type="coiled-coil region" evidence="1">
    <location>
        <begin position="314"/>
        <end position="377"/>
    </location>
</feature>
<sequence length="2164" mass="239287">MSNSADAAESTLAPSALDLGYLEAGSSTKRLASIIVETLLSDYSAVILNSFSQLRDSIHNRPLYIMMEPSLGCDPMHDHETPKDVSPLFGSYIDRAESQILTLPTSILKLKLEEQIVQLLKELSSENADLQRQLDNVRSLLADSHVQVNSKDSLMSSILKSKSDEKVRLLSEIQLLREQLYQKRIHGGVNIYKPDFGYTEGGHGDADERDAREFWNLRLKDKDDEILQLNKQIVSLKEELSVLKGFTKDSMDEAERHRLEALGKSKASMSLEDENALLKRDLEELQMRYQTDMDAATTSLEALRTENTTLSKTAEEQGAEVSTMRNRMETLESKALVLEAQLAEAKQRHTQDAEVLRRELEKANAAATAAKDDLKKHALMTDRLKAELEMLMKESGENSLVSSLQDQVEKQQKEISKLVSDIKIYRGKLAHANNKLAKLTGQPVPQKRTFSSDNSNDLTDSDLYEIEDHGDNNNLCERSTQDTTIEETIECTSTRSILSNVQLEKAEHSKKSDVDKMVALIGKYREIVCCLARLPDEKLPKTLAGLTKFLSNRMKKASTTDIGDMSDTANNSDSDPHSRKKGKTAKGKQEKGDKGIKERKLGGNGKLISSGKGDLTVKRKGTDKNVTPAKISGNKKEHTENSNSDSYYYSYSISSNDTYLLEDKIDDDFFGVGGDPNAMVRRGDVEEYVSMKIQAALENFRIEYDNEAELQAMGIAHMTAKAILENYSHRSCQTYISYLTDTMQMLTDADIIDENDGLYLDDAGNWRRIGDVAVKSGVQPKDIELNRRRLDLFNHTSMTNLPLADPNHPLHRRDAQLAMTAADKVMNLQATGTNYRLHHNLKGEDLTTDQIFDQLYNDTQRMRTEANTRREKMDSTSLQQLKLRDTPSPYKEVAQADHKIGLFGSLIVKASVVPENATSPSPTPLNVQLDKKTPGAPSTMAIPSRGNNAVKSGERVIQTINNVLGMNVASVKMDHPEEVVKPKKPILVQQRFDPRQRRGTGIKEVRSHQSDRVVEPSKSQHYDEYKPRSLSPLPQNNLDMLVEDPLNTISSARSLHSPLTAYNDTRSELQQETPDVGTPRAFRLVNNSEADGIYVRMSNEGVINGQIIVSDGYVTNISYKNMSGDNLDRVIYSHTDSQSGGQLASSPVAPSHNSIAITKGTCLPTNVIQSPEINIDTRAQLPKYDADQGVSVQPTLFIETVVEDGDSGTLRTTGDDSIRPSIDLARTPLHRSPSGTATRAQHNKLSIASEVDMGSISEIQKLSISVPSTLEHNDLADRLPLRGSFTKDDIEQIYVADVTTLLGKNVVDFQRAAMLDQSRIDELPASMQVFENQEEALLDESLLRILSLLPATAAEDEFLSLPRIKSCYKKQREKDLLTPGATLRLVKITVKSGQERLIEIITKPDDTPYFYDPKTEYRYSDIHSLQESLQQEQQTDYHTNTAQPMDRSSGFEDSVTVHPELDNPAMGSEENSRVSLQLEPDGPEISIRSLANTADEQIRQLFKLTVDKHGRPRRLTEAELYLLSKIGDYKSNSTATIRLQRGNNTGQRPIIANLVSINETSHLKTQDLSENANLRKDLVASTPHSRASIELTPDELVSLYLKKTEEKQAGGSTRTVVGHGLQSRPVKIAPQVSSIPVTAGQSLEGPSDSSFTGKYVTVDGKVIEYTEEDQFVTELDKIVDSMIACDPKNKKDKELTTDDLLVLQTKVRDSATLDSKLESRIQSIRHIQEQLTKGVIKVVRADDGSRLFMDSRGFVLNGAIVEDMLKEEPDKLCTQLDILASLASSELQSHGLLNGIRVRNKNGTIEADLLLPRMPIQTIKESTSAARFRSDPSAAQPIMTTDSLFNSSYYLDLSMNNSKLQTTPPGNSLMSMTVSTLTEDGHIGVQMPQTHIPHRASTSGAQPGQIVARNMTRSIVRSQLGTILSTAASSARGSPGQILKPLRSIEGATVDDNQKLIAAAGRTVPMQRVSGEYRDSDGLRFVKSSISNAPVRGSKGFLVDDSEAHAYIRGGVVSHGVAEILSYSKQNSHFLQPGTVAREVGLPEISPNAAHALEEAIICRGISFKRSTDKPSSTISHTLLSNNSAGKQCQYNTTNSIKPQGEFDSDGIDAKLLTCSVRIDSPISPVKSYRQTSAIEARNSFVADPGTAAEKVQGIIEEVSDIQM</sequence>
<evidence type="ECO:0000313" key="4">
    <source>
        <dbReference type="Proteomes" id="UP000008974"/>
    </source>
</evidence>
<gene>
    <name evidence="3" type="ORF">GLP15_3420</name>
</gene>
<evidence type="ECO:0000313" key="3">
    <source>
        <dbReference type="EMBL" id="EFO62950.1"/>
    </source>
</evidence>
<comment type="caution">
    <text evidence="3">The sequence shown here is derived from an EMBL/GenBank/DDBJ whole genome shotgun (WGS) entry which is preliminary data.</text>
</comment>
<proteinExistence type="predicted"/>